<evidence type="ECO:0000256" key="8">
    <source>
        <dbReference type="PIRNR" id="PIRNR017529"/>
    </source>
</evidence>
<feature type="transmembrane region" description="Helical" evidence="8">
    <location>
        <begin position="68"/>
        <end position="86"/>
    </location>
</feature>
<name>A0A8D8UXS0_9HEMI</name>
<keyword evidence="7 8" id="KW-0472">Membrane</keyword>
<dbReference type="EMBL" id="HBUF01351464">
    <property type="protein sequence ID" value="CAG6714126.1"/>
    <property type="molecule type" value="Transcribed_RNA"/>
</dbReference>
<keyword evidence="5" id="KW-0677">Repeat</keyword>
<dbReference type="InterPro" id="IPR051883">
    <property type="entry name" value="AQP11/12_channel"/>
</dbReference>
<dbReference type="EMBL" id="HBUF01634605">
    <property type="protein sequence ID" value="CAG6783839.1"/>
    <property type="molecule type" value="Transcribed_RNA"/>
</dbReference>
<dbReference type="GO" id="GO:0015267">
    <property type="term" value="F:channel activity"/>
    <property type="evidence" value="ECO:0007669"/>
    <property type="project" value="TreeGrafter"/>
</dbReference>
<dbReference type="PIRSF" id="PIRSF017529">
    <property type="entry name" value="Aquaporin_11/12"/>
    <property type="match status" value="1"/>
</dbReference>
<dbReference type="Gene3D" id="1.20.1080.10">
    <property type="entry name" value="Glycerol uptake facilitator protein"/>
    <property type="match status" value="1"/>
</dbReference>
<dbReference type="InterPro" id="IPR016697">
    <property type="entry name" value="Aquaporin_11/12"/>
</dbReference>
<accession>A0A8D8UXS0</accession>
<keyword evidence="4 8" id="KW-0812">Transmembrane</keyword>
<comment type="subcellular location">
    <subcellularLocation>
        <location evidence="1">Membrane</location>
        <topology evidence="1">Multi-pass membrane protein</topology>
    </subcellularLocation>
</comment>
<keyword evidence="3" id="KW-0813">Transport</keyword>
<dbReference type="SUPFAM" id="SSF81338">
    <property type="entry name" value="Aquaporin-like"/>
    <property type="match status" value="1"/>
</dbReference>
<dbReference type="EMBL" id="HBUF01270645">
    <property type="protein sequence ID" value="CAG6685096.1"/>
    <property type="molecule type" value="Transcribed_RNA"/>
</dbReference>
<feature type="transmembrane region" description="Helical" evidence="8">
    <location>
        <begin position="190"/>
        <end position="213"/>
    </location>
</feature>
<feature type="transmembrane region" description="Helical" evidence="8">
    <location>
        <begin position="6"/>
        <end position="28"/>
    </location>
</feature>
<organism evidence="9">
    <name type="scientific">Cacopsylla melanoneura</name>
    <dbReference type="NCBI Taxonomy" id="428564"/>
    <lineage>
        <taxon>Eukaryota</taxon>
        <taxon>Metazoa</taxon>
        <taxon>Ecdysozoa</taxon>
        <taxon>Arthropoda</taxon>
        <taxon>Hexapoda</taxon>
        <taxon>Insecta</taxon>
        <taxon>Pterygota</taxon>
        <taxon>Neoptera</taxon>
        <taxon>Paraneoptera</taxon>
        <taxon>Hemiptera</taxon>
        <taxon>Sternorrhyncha</taxon>
        <taxon>Psylloidea</taxon>
        <taxon>Psyllidae</taxon>
        <taxon>Psyllinae</taxon>
        <taxon>Cacopsylla</taxon>
    </lineage>
</organism>
<dbReference type="EMBL" id="HBUF01634606">
    <property type="protein sequence ID" value="CAG6783840.1"/>
    <property type="molecule type" value="Transcribed_RNA"/>
</dbReference>
<dbReference type="EMBL" id="HBUF01351465">
    <property type="protein sequence ID" value="CAG6714127.1"/>
    <property type="molecule type" value="Transcribed_RNA"/>
</dbReference>
<dbReference type="EMBL" id="HBUF01634604">
    <property type="protein sequence ID" value="CAG6783838.1"/>
    <property type="molecule type" value="Transcribed_RNA"/>
</dbReference>
<dbReference type="FunFam" id="1.20.1080.10:FF:000018">
    <property type="entry name" value="Aquaporin"/>
    <property type="match status" value="1"/>
</dbReference>
<evidence type="ECO:0000256" key="1">
    <source>
        <dbReference type="ARBA" id="ARBA00004141"/>
    </source>
</evidence>
<evidence type="ECO:0000256" key="7">
    <source>
        <dbReference type="ARBA" id="ARBA00023136"/>
    </source>
</evidence>
<sequence>MADNSLYFNIFVSGFYILLTGMVCYWLRQVIGRFFRYKTFTKDLLLEMVATAELCASCYELIVVADNWGVYAYGVTLFFLTIWWSLNWGDASACPYTHLEDVAERKSNLLIALFKIGAELLGGYAIIKYVQLLWSLEIASVHLGQSKTVYKCQADLQVPVLAGMLVEGLATFLCRFMTRIFAEKVPKLGMFLDATFGTLLVVAAFNYSGGYFNPALAGSLKYGCTGHTITEHLLVYWLSPTIGSLLSVYAFSRLQAGKIKRD</sequence>
<dbReference type="AlphaFoldDB" id="A0A8D8UXS0"/>
<evidence type="ECO:0000256" key="4">
    <source>
        <dbReference type="ARBA" id="ARBA00022692"/>
    </source>
</evidence>
<protein>
    <recommendedName>
        <fullName evidence="8">Aquaporin</fullName>
    </recommendedName>
</protein>
<dbReference type="InterPro" id="IPR023271">
    <property type="entry name" value="Aquaporin-like"/>
</dbReference>
<proteinExistence type="inferred from homology"/>
<evidence type="ECO:0000256" key="6">
    <source>
        <dbReference type="ARBA" id="ARBA00022989"/>
    </source>
</evidence>
<dbReference type="PANTHER" id="PTHR21191">
    <property type="entry name" value="AQUAPORIN"/>
    <property type="match status" value="1"/>
</dbReference>
<dbReference type="GO" id="GO:0005737">
    <property type="term" value="C:cytoplasm"/>
    <property type="evidence" value="ECO:0007669"/>
    <property type="project" value="TreeGrafter"/>
</dbReference>
<reference evidence="9" key="1">
    <citation type="submission" date="2021-05" db="EMBL/GenBank/DDBJ databases">
        <authorList>
            <person name="Alioto T."/>
            <person name="Alioto T."/>
            <person name="Gomez Garrido J."/>
        </authorList>
    </citation>
    <scope>NUCLEOTIDE SEQUENCE</scope>
</reference>
<dbReference type="PANTHER" id="PTHR21191:SF16">
    <property type="entry name" value="AQUAPORIN"/>
    <property type="match status" value="1"/>
</dbReference>
<evidence type="ECO:0000313" key="9">
    <source>
        <dbReference type="EMBL" id="CAG6714128.1"/>
    </source>
</evidence>
<dbReference type="EMBL" id="HBUF01270646">
    <property type="protein sequence ID" value="CAG6685097.1"/>
    <property type="molecule type" value="Transcribed_RNA"/>
</dbReference>
<feature type="transmembrane region" description="Helical" evidence="8">
    <location>
        <begin position="233"/>
        <end position="251"/>
    </location>
</feature>
<keyword evidence="6 8" id="KW-1133">Transmembrane helix</keyword>
<dbReference type="GO" id="GO:0016020">
    <property type="term" value="C:membrane"/>
    <property type="evidence" value="ECO:0007669"/>
    <property type="project" value="UniProtKB-SubCell"/>
</dbReference>
<evidence type="ECO:0000256" key="5">
    <source>
        <dbReference type="ARBA" id="ARBA00022737"/>
    </source>
</evidence>
<evidence type="ECO:0000256" key="2">
    <source>
        <dbReference type="ARBA" id="ARBA00005900"/>
    </source>
</evidence>
<dbReference type="EMBL" id="HBUF01270644">
    <property type="protein sequence ID" value="CAG6685095.1"/>
    <property type="molecule type" value="Transcribed_RNA"/>
</dbReference>
<evidence type="ECO:0000256" key="3">
    <source>
        <dbReference type="ARBA" id="ARBA00022448"/>
    </source>
</evidence>
<dbReference type="EMBL" id="HBUF01351466">
    <property type="protein sequence ID" value="CAG6714128.1"/>
    <property type="molecule type" value="Transcribed_RNA"/>
</dbReference>
<comment type="similarity">
    <text evidence="2">Belongs to the MIP/aquaporin (TC 1.A.8) family. AQP11/AQP12 subfamily.</text>
</comment>
<feature type="transmembrane region" description="Helical" evidence="8">
    <location>
        <begin position="156"/>
        <end position="178"/>
    </location>
</feature>